<keyword evidence="2" id="KW-0391">Immunity</keyword>
<dbReference type="GO" id="GO:0007166">
    <property type="term" value="P:cell surface receptor signaling pathway"/>
    <property type="evidence" value="ECO:0007669"/>
    <property type="project" value="TreeGrafter"/>
</dbReference>
<dbReference type="AlphaFoldDB" id="A0A8C0GM60"/>
<dbReference type="Pfam" id="PF07686">
    <property type="entry name" value="V-set"/>
    <property type="match status" value="1"/>
</dbReference>
<dbReference type="GO" id="GO:0005886">
    <property type="term" value="C:plasma membrane"/>
    <property type="evidence" value="ECO:0007669"/>
    <property type="project" value="TreeGrafter"/>
</dbReference>
<dbReference type="PROSITE" id="PS50835">
    <property type="entry name" value="IG_LIKE"/>
    <property type="match status" value="1"/>
</dbReference>
<proteinExistence type="predicted"/>
<dbReference type="GeneTree" id="ENSGT01030000235295"/>
<dbReference type="InterPro" id="IPR036179">
    <property type="entry name" value="Ig-like_dom_sf"/>
</dbReference>
<evidence type="ECO:0000313" key="5">
    <source>
        <dbReference type="Proteomes" id="UP000694404"/>
    </source>
</evidence>
<dbReference type="Gene3D" id="2.60.40.10">
    <property type="entry name" value="Immunoglobulins"/>
    <property type="match status" value="1"/>
</dbReference>
<dbReference type="Ensembl" id="ENSCABT00000012085.1">
    <property type="protein sequence ID" value="ENSCABP00000011044.1"/>
    <property type="gene ID" value="ENSCABG00000008254.1"/>
</dbReference>
<protein>
    <recommendedName>
        <fullName evidence="3">Ig-like domain-containing protein</fullName>
    </recommendedName>
</protein>
<dbReference type="PANTHER" id="PTHR23268">
    <property type="entry name" value="T-CELL RECEPTOR BETA CHAIN"/>
    <property type="match status" value="1"/>
</dbReference>
<keyword evidence="1" id="KW-0732">Signal</keyword>
<evidence type="ECO:0000259" key="3">
    <source>
        <dbReference type="PROSITE" id="PS50835"/>
    </source>
</evidence>
<dbReference type="InterPro" id="IPR050413">
    <property type="entry name" value="TCR_beta_variable"/>
</dbReference>
<evidence type="ECO:0000313" key="4">
    <source>
        <dbReference type="Ensembl" id="ENSCABP00000011044.1"/>
    </source>
</evidence>
<dbReference type="Proteomes" id="UP000694404">
    <property type="component" value="Unplaced"/>
</dbReference>
<accession>A0A8C0GM60</accession>
<sequence length="212" mass="23658">TRRSRLWGEPRVGVVRSAGEGKREPRTGVAGGQLTLNCSQNSTRYTNMYWYKQAVGKDARLQLVVFSMESSGAQLEKPFEGHFQSNGTKNYVLSLSAESAQVQDSGTYYCAKQDHTVTQLWWWKLQNDGGQPAAVLEFWLLAPCQLGPPQPHSPCFQLEFQRRPPRLLALLSPTSCQLHSPQLPIWGSSRGSPASWLSAYNSETCVQLKVSI</sequence>
<dbReference type="InterPro" id="IPR013783">
    <property type="entry name" value="Ig-like_fold"/>
</dbReference>
<dbReference type="GO" id="GO:0002376">
    <property type="term" value="P:immune system process"/>
    <property type="evidence" value="ECO:0007669"/>
    <property type="project" value="UniProtKB-KW"/>
</dbReference>
<evidence type="ECO:0000256" key="2">
    <source>
        <dbReference type="ARBA" id="ARBA00022859"/>
    </source>
</evidence>
<keyword evidence="5" id="KW-1185">Reference proteome</keyword>
<dbReference type="InterPro" id="IPR013106">
    <property type="entry name" value="Ig_V-set"/>
</dbReference>
<name>A0A8C0GM60_CHEAB</name>
<reference evidence="4" key="1">
    <citation type="submission" date="2025-08" db="UniProtKB">
        <authorList>
            <consortium name="Ensembl"/>
        </authorList>
    </citation>
    <scope>IDENTIFICATION</scope>
</reference>
<dbReference type="InterPro" id="IPR007110">
    <property type="entry name" value="Ig-like_dom"/>
</dbReference>
<evidence type="ECO:0000256" key="1">
    <source>
        <dbReference type="ARBA" id="ARBA00022729"/>
    </source>
</evidence>
<organism evidence="4 5">
    <name type="scientific">Chelonoidis abingdonii</name>
    <name type="common">Abingdon island giant tortoise</name>
    <name type="synonym">Testudo abingdonii</name>
    <dbReference type="NCBI Taxonomy" id="106734"/>
    <lineage>
        <taxon>Eukaryota</taxon>
        <taxon>Metazoa</taxon>
        <taxon>Chordata</taxon>
        <taxon>Craniata</taxon>
        <taxon>Vertebrata</taxon>
        <taxon>Euteleostomi</taxon>
        <taxon>Archelosauria</taxon>
        <taxon>Testudinata</taxon>
        <taxon>Testudines</taxon>
        <taxon>Cryptodira</taxon>
        <taxon>Durocryptodira</taxon>
        <taxon>Testudinoidea</taxon>
        <taxon>Testudinidae</taxon>
        <taxon>Chelonoidis</taxon>
    </lineage>
</organism>
<reference evidence="4" key="2">
    <citation type="submission" date="2025-09" db="UniProtKB">
        <authorList>
            <consortium name="Ensembl"/>
        </authorList>
    </citation>
    <scope>IDENTIFICATION</scope>
</reference>
<dbReference type="SUPFAM" id="SSF48726">
    <property type="entry name" value="Immunoglobulin"/>
    <property type="match status" value="1"/>
</dbReference>
<feature type="domain" description="Ig-like" evidence="3">
    <location>
        <begin position="10"/>
        <end position="110"/>
    </location>
</feature>